<sequence length="175" mass="19821">MGNDEQLTMDLGVPVEQTAWGKWVDPERRKAQAQKFMDHAGLQRIPPEPWPEGSEEVKRLDPIVADLFPTRAAAAAAPDDGDMVDAFVCFIGACFERFAGATFIDEEWFGREYSFYDEVNPALEMDTGDEEDVETVWGLIGRMIEYCPEEHEGMFSKMAAAIREYASLHEGYRSR</sequence>
<dbReference type="Proteomes" id="UP001317870">
    <property type="component" value="Chromosome"/>
</dbReference>
<evidence type="ECO:0008006" key="3">
    <source>
        <dbReference type="Google" id="ProtNLM"/>
    </source>
</evidence>
<evidence type="ECO:0000313" key="2">
    <source>
        <dbReference type="Proteomes" id="UP001317870"/>
    </source>
</evidence>
<dbReference type="RefSeq" id="WP_281876935.1">
    <property type="nucleotide sequence ID" value="NZ_AP026978.1"/>
</dbReference>
<reference evidence="1 2" key="1">
    <citation type="submission" date="2022-11" db="EMBL/GenBank/DDBJ databases">
        <title>Genome Sequencing of Nocardia sp. ON39_IFM12276 and assembly.</title>
        <authorList>
            <person name="Shimojima M."/>
            <person name="Toyokawa M."/>
            <person name="Uesaka K."/>
        </authorList>
    </citation>
    <scope>NUCLEOTIDE SEQUENCE [LARGE SCALE GENOMIC DNA]</scope>
    <source>
        <strain evidence="1 2">IFM 12276</strain>
    </source>
</reference>
<keyword evidence="2" id="KW-1185">Reference proteome</keyword>
<accession>A0ABN6TV03</accession>
<name>A0ABN6TV03_9NOCA</name>
<proteinExistence type="predicted"/>
<organism evidence="1 2">
    <name type="scientific">Nocardia sputorum</name>
    <dbReference type="NCBI Taxonomy" id="2984338"/>
    <lineage>
        <taxon>Bacteria</taxon>
        <taxon>Bacillati</taxon>
        <taxon>Actinomycetota</taxon>
        <taxon>Actinomycetes</taxon>
        <taxon>Mycobacteriales</taxon>
        <taxon>Nocardiaceae</taxon>
        <taxon>Nocardia</taxon>
    </lineage>
</organism>
<dbReference type="EMBL" id="AP026978">
    <property type="protein sequence ID" value="BDT97000.1"/>
    <property type="molecule type" value="Genomic_DNA"/>
</dbReference>
<protein>
    <recommendedName>
        <fullName evidence="3">YecA family protein</fullName>
    </recommendedName>
</protein>
<evidence type="ECO:0000313" key="1">
    <source>
        <dbReference type="EMBL" id="BDT97000.1"/>
    </source>
</evidence>
<gene>
    <name evidence="1" type="ORF">IFM12276_00290</name>
</gene>